<sequence>MARNWFTTEAHCNHQVDFTARSQDSDSFILSKSQGIPEYHTLHTTTVDYHQLAQHHLRLAVIMRNHNQFTTCLILCDWALISMVKALYIHKYQTVHLLKELTMNEILPLVHTDTESGLDIALFIGTMQHMSTLEECPQNQSLNIKNIEKLLRRTEEIVEELNNRLK</sequence>
<gene>
    <name evidence="1" type="ORF">J2T19_003288</name>
</gene>
<organism evidence="1 2">
    <name type="scientific">Paenibacillus tundrae</name>
    <dbReference type="NCBI Taxonomy" id="528187"/>
    <lineage>
        <taxon>Bacteria</taxon>
        <taxon>Bacillati</taxon>
        <taxon>Bacillota</taxon>
        <taxon>Bacilli</taxon>
        <taxon>Bacillales</taxon>
        <taxon>Paenibacillaceae</taxon>
        <taxon>Paenibacillus</taxon>
    </lineage>
</organism>
<evidence type="ECO:0000313" key="2">
    <source>
        <dbReference type="Proteomes" id="UP001233836"/>
    </source>
</evidence>
<dbReference type="Proteomes" id="UP001233836">
    <property type="component" value="Unassembled WGS sequence"/>
</dbReference>
<accession>A0ABT9WF34</accession>
<name>A0ABT9WF34_9BACL</name>
<evidence type="ECO:0008006" key="3">
    <source>
        <dbReference type="Google" id="ProtNLM"/>
    </source>
</evidence>
<dbReference type="EMBL" id="JAUSTI010000008">
    <property type="protein sequence ID" value="MDQ0171826.1"/>
    <property type="molecule type" value="Genomic_DNA"/>
</dbReference>
<evidence type="ECO:0000313" key="1">
    <source>
        <dbReference type="EMBL" id="MDQ0171826.1"/>
    </source>
</evidence>
<comment type="caution">
    <text evidence="1">The sequence shown here is derived from an EMBL/GenBank/DDBJ whole genome shotgun (WGS) entry which is preliminary data.</text>
</comment>
<dbReference type="RefSeq" id="WP_307217485.1">
    <property type="nucleotide sequence ID" value="NZ_JAUSTI010000008.1"/>
</dbReference>
<protein>
    <recommendedName>
        <fullName evidence="3">HEPN domain-containing protein</fullName>
    </recommendedName>
</protein>
<reference evidence="1 2" key="1">
    <citation type="submission" date="2023-07" db="EMBL/GenBank/DDBJ databases">
        <title>Sorghum-associated microbial communities from plants grown in Nebraska, USA.</title>
        <authorList>
            <person name="Schachtman D."/>
        </authorList>
    </citation>
    <scope>NUCLEOTIDE SEQUENCE [LARGE SCALE GENOMIC DNA]</scope>
    <source>
        <strain evidence="1 2">DS1314</strain>
    </source>
</reference>
<keyword evidence="2" id="KW-1185">Reference proteome</keyword>
<proteinExistence type="predicted"/>